<comment type="caution">
    <text evidence="1">The sequence shown here is derived from an EMBL/GenBank/DDBJ whole genome shotgun (WGS) entry which is preliminary data.</text>
</comment>
<dbReference type="EMBL" id="NRRY01000004">
    <property type="protein sequence ID" value="MBK1617599.1"/>
    <property type="molecule type" value="Genomic_DNA"/>
</dbReference>
<protein>
    <recommendedName>
        <fullName evidence="3">DNA primase/polymerase bifunctional N-terminal domain-containing protein</fullName>
    </recommendedName>
</protein>
<keyword evidence="2" id="KW-1185">Reference proteome</keyword>
<name>A0A9X0W6A5_9GAMM</name>
<dbReference type="RefSeq" id="WP_200239561.1">
    <property type="nucleotide sequence ID" value="NZ_NRRY01000004.1"/>
</dbReference>
<evidence type="ECO:0000313" key="1">
    <source>
        <dbReference type="EMBL" id="MBK1617599.1"/>
    </source>
</evidence>
<proteinExistence type="predicted"/>
<gene>
    <name evidence="1" type="ORF">CKO42_03850</name>
</gene>
<evidence type="ECO:0000313" key="2">
    <source>
        <dbReference type="Proteomes" id="UP001138768"/>
    </source>
</evidence>
<accession>A0A9X0W6A5</accession>
<reference evidence="1 2" key="1">
    <citation type="journal article" date="2020" name="Microorganisms">
        <title>Osmotic Adaptation and Compatible Solute Biosynthesis of Phototrophic Bacteria as Revealed from Genome Analyses.</title>
        <authorList>
            <person name="Imhoff J.F."/>
            <person name="Rahn T."/>
            <person name="Kunzel S."/>
            <person name="Keller A."/>
            <person name="Neulinger S.C."/>
        </authorList>
    </citation>
    <scope>NUCLEOTIDE SEQUENCE [LARGE SCALE GENOMIC DNA]</scope>
    <source>
        <strain evidence="1 2">DSM 25653</strain>
    </source>
</reference>
<organism evidence="1 2">
    <name type="scientific">Lamprobacter modestohalophilus</name>
    <dbReference type="NCBI Taxonomy" id="1064514"/>
    <lineage>
        <taxon>Bacteria</taxon>
        <taxon>Pseudomonadati</taxon>
        <taxon>Pseudomonadota</taxon>
        <taxon>Gammaproteobacteria</taxon>
        <taxon>Chromatiales</taxon>
        <taxon>Chromatiaceae</taxon>
        <taxon>Lamprobacter</taxon>
    </lineage>
</organism>
<evidence type="ECO:0008006" key="3">
    <source>
        <dbReference type="Google" id="ProtNLM"/>
    </source>
</evidence>
<dbReference type="AlphaFoldDB" id="A0A9X0W6A5"/>
<sequence>MSSKPDYLEVRPENIPPEWQAWLWAVWNATQDKDGRWTKPPCNAQGYKISTNKPEGWMRFDEAKNALAGFDGFGVLIQRESDLRAIDLDAIDKLIPAMPEVGRLLARARKEGIYGEKSPSGTGLRLFVRAPWLLQQKKTNVRAPGDWPKGEKTPGVELFGQGFVTVTGVPAWKGGTIQEAQWLLDGLLALEQPERPTLARQDDGEPPVDLAEAVERVSAAVERRQPQLWAGDWQGGSGDLGEGVGGYPGQSEADHALACEIARQAREAGVPDSQLMEASEETFNRSGLAEREKWQDRADYRERTIRNAIEATEQDAQGGSASPNAIERLNRDHFIAPEGGKVRVFREMKDPETGKPTLARYSAEDFKLLHQHESIEVGEKSQPLAPYWLRSPKARRYPDGVAFIPKDNTPATIYNLWRGFGVEPVEGDTKPLSTTLLD</sequence>
<dbReference type="Proteomes" id="UP001138768">
    <property type="component" value="Unassembled WGS sequence"/>
</dbReference>